<evidence type="ECO:0000259" key="3">
    <source>
        <dbReference type="Pfam" id="PF16043"/>
    </source>
</evidence>
<organism evidence="4 5">
    <name type="scientific">Mugilogobius chulae</name>
    <name type="common">yellowstripe goby</name>
    <dbReference type="NCBI Taxonomy" id="88201"/>
    <lineage>
        <taxon>Eukaryota</taxon>
        <taxon>Metazoa</taxon>
        <taxon>Chordata</taxon>
        <taxon>Craniata</taxon>
        <taxon>Vertebrata</taxon>
        <taxon>Euteleostomi</taxon>
        <taxon>Actinopterygii</taxon>
        <taxon>Neopterygii</taxon>
        <taxon>Teleostei</taxon>
        <taxon>Neoteleostei</taxon>
        <taxon>Acanthomorphata</taxon>
        <taxon>Gobiaria</taxon>
        <taxon>Gobiiformes</taxon>
        <taxon>Gobioidei</taxon>
        <taxon>Gobiidae</taxon>
        <taxon>Gobionellinae</taxon>
        <taxon>Mugilogobius</taxon>
    </lineage>
</organism>
<feature type="compositionally biased region" description="Basic and acidic residues" evidence="2">
    <location>
        <begin position="448"/>
        <end position="469"/>
    </location>
</feature>
<feature type="region of interest" description="Disordered" evidence="2">
    <location>
        <begin position="234"/>
        <end position="274"/>
    </location>
</feature>
<feature type="region of interest" description="Disordered" evidence="2">
    <location>
        <begin position="377"/>
        <end position="473"/>
    </location>
</feature>
<evidence type="ECO:0000313" key="5">
    <source>
        <dbReference type="Proteomes" id="UP001460270"/>
    </source>
</evidence>
<feature type="compositionally biased region" description="Basic and acidic residues" evidence="2">
    <location>
        <begin position="300"/>
        <end position="335"/>
    </location>
</feature>
<evidence type="ECO:0000256" key="1">
    <source>
        <dbReference type="SAM" id="Coils"/>
    </source>
</evidence>
<dbReference type="Pfam" id="PF16043">
    <property type="entry name" value="DUF4795"/>
    <property type="match status" value="1"/>
</dbReference>
<dbReference type="EMBL" id="JBBPFD010000002">
    <property type="protein sequence ID" value="KAK7938746.1"/>
    <property type="molecule type" value="Genomic_DNA"/>
</dbReference>
<dbReference type="PANTHER" id="PTHR47080:SF2">
    <property type="entry name" value="GLUTAMINE-RICH PROTEIN 2"/>
    <property type="match status" value="1"/>
</dbReference>
<feature type="coiled-coil region" evidence="1">
    <location>
        <begin position="474"/>
        <end position="515"/>
    </location>
</feature>
<dbReference type="Proteomes" id="UP001460270">
    <property type="component" value="Unassembled WGS sequence"/>
</dbReference>
<keyword evidence="5" id="KW-1185">Reference proteome</keyword>
<feature type="coiled-coil region" evidence="1">
    <location>
        <begin position="35"/>
        <end position="62"/>
    </location>
</feature>
<feature type="region of interest" description="Disordered" evidence="2">
    <location>
        <begin position="140"/>
        <end position="189"/>
    </location>
</feature>
<feature type="compositionally biased region" description="Basic and acidic residues" evidence="2">
    <location>
        <begin position="234"/>
        <end position="254"/>
    </location>
</feature>
<dbReference type="InterPro" id="IPR032013">
    <property type="entry name" value="DUF4795"/>
</dbReference>
<reference evidence="5" key="1">
    <citation type="submission" date="2024-04" db="EMBL/GenBank/DDBJ databases">
        <title>Salinicola lusitanus LLJ914,a marine bacterium isolated from the Okinawa Trough.</title>
        <authorList>
            <person name="Li J."/>
        </authorList>
    </citation>
    <scope>NUCLEOTIDE SEQUENCE [LARGE SCALE GENOMIC DNA]</scope>
</reference>
<feature type="region of interest" description="Disordered" evidence="2">
    <location>
        <begin position="300"/>
        <end position="349"/>
    </location>
</feature>
<evidence type="ECO:0000313" key="4">
    <source>
        <dbReference type="EMBL" id="KAK7938746.1"/>
    </source>
</evidence>
<feature type="compositionally biased region" description="Polar residues" evidence="2">
    <location>
        <begin position="143"/>
        <end position="156"/>
    </location>
</feature>
<feature type="compositionally biased region" description="Basic and acidic residues" evidence="2">
    <location>
        <begin position="386"/>
        <end position="436"/>
    </location>
</feature>
<feature type="region of interest" description="Disordered" evidence="2">
    <location>
        <begin position="1"/>
        <end position="23"/>
    </location>
</feature>
<feature type="compositionally biased region" description="Polar residues" evidence="2">
    <location>
        <begin position="336"/>
        <end position="345"/>
    </location>
</feature>
<comment type="caution">
    <text evidence="4">The sequence shown here is derived from an EMBL/GenBank/DDBJ whole genome shotgun (WGS) entry which is preliminary data.</text>
</comment>
<dbReference type="AlphaFoldDB" id="A0AAW0PYK3"/>
<evidence type="ECO:0000256" key="2">
    <source>
        <dbReference type="SAM" id="MobiDB-lite"/>
    </source>
</evidence>
<keyword evidence="1" id="KW-0175">Coiled coil</keyword>
<accession>A0AAW0PYK3</accession>
<feature type="compositionally biased region" description="Low complexity" evidence="2">
    <location>
        <begin position="778"/>
        <end position="791"/>
    </location>
</feature>
<feature type="domain" description="DUF4795" evidence="3">
    <location>
        <begin position="470"/>
        <end position="662"/>
    </location>
</feature>
<gene>
    <name evidence="4" type="ORF">WMY93_002072</name>
</gene>
<feature type="compositionally biased region" description="Basic and acidic residues" evidence="2">
    <location>
        <begin position="157"/>
        <end position="170"/>
    </location>
</feature>
<feature type="compositionally biased region" description="Basic residues" evidence="2">
    <location>
        <begin position="437"/>
        <end position="447"/>
    </location>
</feature>
<sequence>MRRPRLDRGQRSHSLYDDNPKTERLGDDRQVLELIQRLQKQTERLQDNVKELRHQQDKASAAQSQVVKTLDSVGQRVEALEEAVVSANTCDTQDRVFTVSRPQEDQRYVTWEAMKSALITERQIIQKDLIQTIKEEDVVKTEPSISAISDSSQTQTKESRKEEKEAKDSNVKPGLAVSDPSTAPVPPLKSLSEEACTSSMNQMNEETVEALRNIGRLQQRCDLLEERLTALDQERNRETKSCRDSKNSSNREIDDNSFGVKFSRGRTPDPPLFESDEAFDAVKEQLEEQRAKVQILLSERDKSVSSEVKDSDVKQRHADTGPEQRQTDPRLEQRQTDPGLQQRQTDPGIEQVQRDVMELRRGFNHLSSQTLKTNRSILPSVLALTHRQEKRERERRREGEKGEGGRERERKGEGGRERHTHREREIERRRDREGGRGRKKEWRKREMHRQEREEREKGEGEESGRERGRSAQLVSGVQQAIDQLQAECEKLHEDNQQKQTHIEELYKTTEELEEKKADKNMVETEIRADKSALDSKVSRVQFDSVTEQLSNMFNDLLNKVTDQEQDWSKLMEKLSSEMDCKLNRIELDSVKKQLEARWKTIQERMKNEGAPEQDDAAGIRKQLVERFHCLSCDRPVIKQTPGPQLLTLPASPGFQPHRSLRPFTVYTLEQIRQHCRSERVLEVADYSLYSVSRSCGGSHTLTSFNQRQRSAHQQNSQQGRMLAQLDDTLGQSEEVDIVGLDGHIYKGRLNSSLSRHAETKLPTIASRDGSSRSRSRPRSSPSPRDSAPSPGLQRPSPCPPSGSCSSGRDWPVSPLGCPSQSSVVPMSVNAAAGSPT</sequence>
<name>A0AAW0PYK3_9GOBI</name>
<proteinExistence type="predicted"/>
<protein>
    <recommendedName>
        <fullName evidence="3">DUF4795 domain-containing protein</fullName>
    </recommendedName>
</protein>
<dbReference type="PANTHER" id="PTHR47080">
    <property type="entry name" value="CHROMOSOME 16 OPEN READING FRAME 96"/>
    <property type="match status" value="1"/>
</dbReference>
<feature type="region of interest" description="Disordered" evidence="2">
    <location>
        <begin position="756"/>
        <end position="836"/>
    </location>
</feature>